<gene>
    <name evidence="3" type="ORF">ABZV61_41945</name>
</gene>
<evidence type="ECO:0000256" key="1">
    <source>
        <dbReference type="SAM" id="MobiDB-lite"/>
    </source>
</evidence>
<organism evidence="3 4">
    <name type="scientific">Streptomyces sp. 900116325</name>
    <dbReference type="NCBI Taxonomy" id="3154295"/>
    <lineage>
        <taxon>Bacteria</taxon>
        <taxon>Bacillati</taxon>
        <taxon>Actinomycetota</taxon>
        <taxon>Actinomycetes</taxon>
        <taxon>Kitasatosporales</taxon>
        <taxon>Streptomycetaceae</taxon>
        <taxon>Streptomyces</taxon>
    </lineage>
</organism>
<dbReference type="Pfam" id="PF00293">
    <property type="entry name" value="NUDIX"/>
    <property type="match status" value="1"/>
</dbReference>
<sequence>MAARGTTRRPVSGADNGTRELPGGVLELDESPERGVSREVWQETGIHVKVDQLTGVYKNTARGIVEGHSDSGMGGAPFAGAGRIVVSVVDSRPDNLRPRQSRAVGW</sequence>
<dbReference type="RefSeq" id="WP_356713513.1">
    <property type="nucleotide sequence ID" value="NZ_JBEXIP010000090.1"/>
</dbReference>
<comment type="caution">
    <text evidence="3">The sequence shown here is derived from an EMBL/GenBank/DDBJ whole genome shotgun (WGS) entry which is preliminary data.</text>
</comment>
<dbReference type="EMBL" id="JBEXIP010000090">
    <property type="protein sequence ID" value="MET8439111.1"/>
    <property type="molecule type" value="Genomic_DNA"/>
</dbReference>
<dbReference type="Proteomes" id="UP001550044">
    <property type="component" value="Unassembled WGS sequence"/>
</dbReference>
<evidence type="ECO:0000313" key="3">
    <source>
        <dbReference type="EMBL" id="MET8439111.1"/>
    </source>
</evidence>
<reference evidence="3 4" key="1">
    <citation type="submission" date="2024-06" db="EMBL/GenBank/DDBJ databases">
        <title>The Natural Products Discovery Center: Release of the First 8490 Sequenced Strains for Exploring Actinobacteria Biosynthetic Diversity.</title>
        <authorList>
            <person name="Kalkreuter E."/>
            <person name="Kautsar S.A."/>
            <person name="Yang D."/>
            <person name="Bader C.D."/>
            <person name="Teijaro C.N."/>
            <person name="Fluegel L."/>
            <person name="Davis C.M."/>
            <person name="Simpson J.R."/>
            <person name="Lauterbach L."/>
            <person name="Steele A.D."/>
            <person name="Gui C."/>
            <person name="Meng S."/>
            <person name="Li G."/>
            <person name="Viehrig K."/>
            <person name="Ye F."/>
            <person name="Su P."/>
            <person name="Kiefer A.F."/>
            <person name="Nichols A."/>
            <person name="Cepeda A.J."/>
            <person name="Yan W."/>
            <person name="Fan B."/>
            <person name="Jiang Y."/>
            <person name="Adhikari A."/>
            <person name="Zheng C.-J."/>
            <person name="Schuster L."/>
            <person name="Cowan T.M."/>
            <person name="Smanski M.J."/>
            <person name="Chevrette M.G."/>
            <person name="De Carvalho L.P.S."/>
            <person name="Shen B."/>
        </authorList>
    </citation>
    <scope>NUCLEOTIDE SEQUENCE [LARGE SCALE GENOMIC DNA]</scope>
    <source>
        <strain evidence="3 4">NPDC005137</strain>
    </source>
</reference>
<feature type="region of interest" description="Disordered" evidence="1">
    <location>
        <begin position="1"/>
        <end position="33"/>
    </location>
</feature>
<name>A0ABV2UNP7_9ACTN</name>
<accession>A0ABV2UNP7</accession>
<proteinExistence type="predicted"/>
<evidence type="ECO:0000259" key="2">
    <source>
        <dbReference type="Pfam" id="PF00293"/>
    </source>
</evidence>
<dbReference type="SUPFAM" id="SSF55811">
    <property type="entry name" value="Nudix"/>
    <property type="match status" value="1"/>
</dbReference>
<keyword evidence="4" id="KW-1185">Reference proteome</keyword>
<feature type="domain" description="Nudix hydrolase" evidence="2">
    <location>
        <begin position="15"/>
        <end position="59"/>
    </location>
</feature>
<dbReference type="InterPro" id="IPR000086">
    <property type="entry name" value="NUDIX_hydrolase_dom"/>
</dbReference>
<protein>
    <submittedName>
        <fullName evidence="3">NUDIX domain-containing protein</fullName>
    </submittedName>
</protein>
<dbReference type="InterPro" id="IPR015797">
    <property type="entry name" value="NUDIX_hydrolase-like_dom_sf"/>
</dbReference>
<dbReference type="Gene3D" id="3.90.79.10">
    <property type="entry name" value="Nucleoside Triphosphate Pyrophosphohydrolase"/>
    <property type="match status" value="1"/>
</dbReference>
<evidence type="ECO:0000313" key="4">
    <source>
        <dbReference type="Proteomes" id="UP001550044"/>
    </source>
</evidence>